<dbReference type="InterPro" id="IPR050287">
    <property type="entry name" value="MTA/SAH_deaminase"/>
</dbReference>
<dbReference type="InterPro" id="IPR023512">
    <property type="entry name" value="Deaminase_MtaD/DadD"/>
</dbReference>
<comment type="caution">
    <text evidence="4">Lacks conserved residue(s) required for the propagation of feature annotation.</text>
</comment>
<dbReference type="InterPro" id="IPR032466">
    <property type="entry name" value="Metal_Hydrolase"/>
</dbReference>
<dbReference type="PANTHER" id="PTHR43794:SF11">
    <property type="entry name" value="AMIDOHYDROLASE-RELATED DOMAIN-CONTAINING PROTEIN"/>
    <property type="match status" value="1"/>
</dbReference>
<evidence type="ECO:0000256" key="4">
    <source>
        <dbReference type="HAMAP-Rule" id="MF_01281"/>
    </source>
</evidence>
<keyword evidence="3 4" id="KW-0862">Zinc</keyword>
<keyword evidence="1 4" id="KW-0479">Metal-binding</keyword>
<dbReference type="GO" id="GO:0046872">
    <property type="term" value="F:metal ion binding"/>
    <property type="evidence" value="ECO:0007669"/>
    <property type="project" value="UniProtKB-KW"/>
</dbReference>
<feature type="binding site" evidence="4">
    <location>
        <position position="218"/>
    </location>
    <ligand>
        <name>Zn(2+)</name>
        <dbReference type="ChEBI" id="CHEBI:29105"/>
    </ligand>
</feature>
<feature type="binding site" evidence="4">
    <location>
        <position position="69"/>
    </location>
    <ligand>
        <name>Zn(2+)</name>
        <dbReference type="ChEBI" id="CHEBI:29105"/>
    </ligand>
</feature>
<dbReference type="GO" id="GO:0050270">
    <property type="term" value="F:S-adenosylhomocysteine deaminase activity"/>
    <property type="evidence" value="ECO:0007669"/>
    <property type="project" value="UniProtKB-UniRule"/>
</dbReference>
<dbReference type="EMBL" id="JAIOIV010000136">
    <property type="protein sequence ID" value="MBZ0158150.1"/>
    <property type="molecule type" value="Genomic_DNA"/>
</dbReference>
<dbReference type="InterPro" id="IPR011059">
    <property type="entry name" value="Metal-dep_hydrolase_composite"/>
</dbReference>
<feature type="binding site" evidence="4">
    <location>
        <position position="306"/>
    </location>
    <ligand>
        <name>Zn(2+)</name>
        <dbReference type="ChEBI" id="CHEBI:29105"/>
    </ligand>
</feature>
<feature type="binding site" evidence="4">
    <location>
        <position position="306"/>
    </location>
    <ligand>
        <name>substrate</name>
    </ligand>
</feature>
<dbReference type="GO" id="GO:0090614">
    <property type="term" value="F:5'-methylthioadenosine deaminase activity"/>
    <property type="evidence" value="ECO:0007669"/>
    <property type="project" value="UniProtKB-UniRule"/>
</dbReference>
<dbReference type="Pfam" id="PF01979">
    <property type="entry name" value="Amidohydro_1"/>
    <property type="match status" value="1"/>
</dbReference>
<evidence type="ECO:0000256" key="1">
    <source>
        <dbReference type="ARBA" id="ARBA00022723"/>
    </source>
</evidence>
<dbReference type="Gene3D" id="2.30.40.10">
    <property type="entry name" value="Urease, subunit C, domain 1"/>
    <property type="match status" value="1"/>
</dbReference>
<protein>
    <recommendedName>
        <fullName evidence="4">5-methylthioadenosine/S-adenosylhomocysteine deaminase</fullName>
        <shortName evidence="4">MTA/SAH deaminase</shortName>
        <ecNumber evidence="4">3.5.4.28</ecNumber>
        <ecNumber evidence="4">3.5.4.31</ecNumber>
    </recommendedName>
</protein>
<reference evidence="6" key="2">
    <citation type="submission" date="2021-08" db="EMBL/GenBank/DDBJ databases">
        <authorList>
            <person name="Dalcin Martins P."/>
        </authorList>
    </citation>
    <scope>NUCLEOTIDE SEQUENCE</scope>
    <source>
        <strain evidence="6">MAG_39</strain>
    </source>
</reference>
<dbReference type="Proteomes" id="UP000705867">
    <property type="component" value="Unassembled WGS sequence"/>
</dbReference>
<dbReference type="AlphaFoldDB" id="A0A953M381"/>
<comment type="caution">
    <text evidence="6">The sequence shown here is derived from an EMBL/GenBank/DDBJ whole genome shotgun (WGS) entry which is preliminary data.</text>
</comment>
<feature type="binding site" evidence="4">
    <location>
        <position position="221"/>
    </location>
    <ligand>
        <name>substrate</name>
    </ligand>
</feature>
<dbReference type="EC" id="3.5.4.31" evidence="4"/>
<comment type="similarity">
    <text evidence="4">Belongs to the metallo-dependent hydrolases superfamily. MTA/SAH deaminase family.</text>
</comment>
<dbReference type="InterPro" id="IPR006680">
    <property type="entry name" value="Amidohydro-rel"/>
</dbReference>
<evidence type="ECO:0000313" key="6">
    <source>
        <dbReference type="EMBL" id="MBZ0158150.1"/>
    </source>
</evidence>
<evidence type="ECO:0000313" key="7">
    <source>
        <dbReference type="Proteomes" id="UP000705867"/>
    </source>
</evidence>
<feature type="binding site" evidence="4">
    <location>
        <position position="98"/>
    </location>
    <ligand>
        <name>substrate</name>
    </ligand>
</feature>
<comment type="function">
    <text evidence="4">Catalyzes the deamination of 5-methylthioadenosine and S-adenosyl-L-homocysteine into 5-methylthioinosine and S-inosyl-L-homocysteine, respectively. Is also able to deaminate adenosine.</text>
</comment>
<comment type="catalytic activity">
    <reaction evidence="4">
        <text>S-adenosyl-L-homocysteine + H2O + H(+) = S-inosyl-L-homocysteine + NH4(+)</text>
        <dbReference type="Rhea" id="RHEA:20716"/>
        <dbReference type="ChEBI" id="CHEBI:15377"/>
        <dbReference type="ChEBI" id="CHEBI:15378"/>
        <dbReference type="ChEBI" id="CHEBI:28938"/>
        <dbReference type="ChEBI" id="CHEBI:57856"/>
        <dbReference type="ChEBI" id="CHEBI:57985"/>
        <dbReference type="EC" id="3.5.4.28"/>
    </reaction>
</comment>
<dbReference type="FunFam" id="3.20.20.140:FF:000014">
    <property type="entry name" value="5-methylthioadenosine/S-adenosylhomocysteine deaminase"/>
    <property type="match status" value="1"/>
</dbReference>
<comment type="cofactor">
    <cofactor evidence="4">
        <name>Zn(2+)</name>
        <dbReference type="ChEBI" id="CHEBI:29105"/>
    </cofactor>
    <text evidence="4">Binds 1 zinc ion per subunit.</text>
</comment>
<dbReference type="SUPFAM" id="SSF51556">
    <property type="entry name" value="Metallo-dependent hydrolases"/>
    <property type="match status" value="1"/>
</dbReference>
<dbReference type="CDD" id="cd01298">
    <property type="entry name" value="ATZ_TRZ_like"/>
    <property type="match status" value="1"/>
</dbReference>
<feature type="binding site" evidence="4">
    <location>
        <position position="71"/>
    </location>
    <ligand>
        <name>Zn(2+)</name>
        <dbReference type="ChEBI" id="CHEBI:29105"/>
    </ligand>
</feature>
<evidence type="ECO:0000256" key="3">
    <source>
        <dbReference type="ARBA" id="ARBA00022833"/>
    </source>
</evidence>
<organism evidence="6 7">
    <name type="scientific">Candidatus Nitrobium versatile</name>
    <dbReference type="NCBI Taxonomy" id="2884831"/>
    <lineage>
        <taxon>Bacteria</taxon>
        <taxon>Pseudomonadati</taxon>
        <taxon>Nitrospirota</taxon>
        <taxon>Nitrospiria</taxon>
        <taxon>Nitrospirales</taxon>
        <taxon>Nitrospiraceae</taxon>
        <taxon>Candidatus Nitrobium</taxon>
    </lineage>
</organism>
<proteinExistence type="inferred from homology"/>
<reference evidence="6" key="1">
    <citation type="journal article" date="2021" name="bioRxiv">
        <title>Unraveling nitrogen, sulfur and carbon metabolic pathways and microbial community transcriptional responses to substrate deprivation and toxicity stresses in a bioreactor mimicking anoxic brackish coastal sediment conditions.</title>
        <authorList>
            <person name="Martins P.D."/>
            <person name="Echeveste M.J."/>
            <person name="Arshad A."/>
            <person name="Kurth J."/>
            <person name="Ouboter H."/>
            <person name="Jetten M.S.M."/>
            <person name="Welte C.U."/>
        </authorList>
    </citation>
    <scope>NUCLEOTIDE SEQUENCE</scope>
    <source>
        <strain evidence="6">MAG_39</strain>
    </source>
</reference>
<dbReference type="EC" id="3.5.4.28" evidence="4"/>
<dbReference type="Gene3D" id="3.20.20.140">
    <property type="entry name" value="Metal-dependent hydrolases"/>
    <property type="match status" value="1"/>
</dbReference>
<evidence type="ECO:0000259" key="5">
    <source>
        <dbReference type="Pfam" id="PF01979"/>
    </source>
</evidence>
<feature type="domain" description="Amidohydrolase-related" evidence="5">
    <location>
        <begin position="61"/>
        <end position="408"/>
    </location>
</feature>
<comment type="catalytic activity">
    <reaction evidence="4">
        <text>S-methyl-5'-thioadenosine + H2O + H(+) = S-methyl-5'-thioinosine + NH4(+)</text>
        <dbReference type="Rhea" id="RHEA:25025"/>
        <dbReference type="ChEBI" id="CHEBI:15377"/>
        <dbReference type="ChEBI" id="CHEBI:15378"/>
        <dbReference type="ChEBI" id="CHEBI:17509"/>
        <dbReference type="ChEBI" id="CHEBI:28938"/>
        <dbReference type="ChEBI" id="CHEBI:48595"/>
        <dbReference type="EC" id="3.5.4.31"/>
    </reaction>
</comment>
<name>A0A953M381_9BACT</name>
<sequence length="442" mass="48265">MESVDCILCGEYVLPMDSTHRVLRNGAVAVRDGVIREVGASEEILKRYTAPRIKEGRDRAVLPGLVNTHTHAAMVFFRGLADDLPLKDWLENHIWPAEGRWLSPAFITDAIELACLEMLKAGITTYSDMYFFGETTAVATKRMGMRAVLGAGIVDFPTKTGKNADDYLRNAEEFIADWKGDAMISPCLSPHSAYACSPETLSKIRGAAERWGVPISIHLSETEWEVQEILSRYGKRPVEHLDSLGLLSERLLAAHCVHLDGREIGLLSERGVGVSHCIESNLKLASGIAPVPEMLAGGIRVTFGTDGAASNNDLNVFSEMSTAAKLHKALAKDPTALDARTVLLMATRWGAEVLGLGATVGSIEEGKRADLITVDLRKPHLVPRYDIYSHLAYSTMASDVDTVLVDGVPIVENKAFLRGDEEGILHKAMQWGRKIALCNAHL</sequence>
<dbReference type="HAMAP" id="MF_01281">
    <property type="entry name" value="MTA_SAH_deamin"/>
    <property type="match status" value="1"/>
</dbReference>
<dbReference type="PANTHER" id="PTHR43794">
    <property type="entry name" value="AMINOHYDROLASE SSNA-RELATED"/>
    <property type="match status" value="1"/>
</dbReference>
<evidence type="ECO:0000256" key="2">
    <source>
        <dbReference type="ARBA" id="ARBA00022801"/>
    </source>
</evidence>
<gene>
    <name evidence="4" type="primary">mtaD</name>
    <name evidence="6" type="ORF">K8I29_18280</name>
</gene>
<dbReference type="SUPFAM" id="SSF51338">
    <property type="entry name" value="Composite domain of metallo-dependent hydrolases"/>
    <property type="match status" value="1"/>
</dbReference>
<feature type="binding site" evidence="4">
    <location>
        <position position="191"/>
    </location>
    <ligand>
        <name>substrate</name>
    </ligand>
</feature>
<keyword evidence="2 4" id="KW-0378">Hydrolase</keyword>
<accession>A0A953M381</accession>